<dbReference type="InterPro" id="IPR012902">
    <property type="entry name" value="N_methyl_site"/>
</dbReference>
<keyword evidence="4" id="KW-1185">Reference proteome</keyword>
<organism evidence="3 4">
    <name type="scientific">Anaerobutyricum hallii</name>
    <dbReference type="NCBI Taxonomy" id="39488"/>
    <lineage>
        <taxon>Bacteria</taxon>
        <taxon>Bacillati</taxon>
        <taxon>Bacillota</taxon>
        <taxon>Clostridia</taxon>
        <taxon>Lachnospirales</taxon>
        <taxon>Lachnospiraceae</taxon>
        <taxon>Anaerobutyricum</taxon>
    </lineage>
</organism>
<dbReference type="GO" id="GO:0015628">
    <property type="term" value="P:protein secretion by the type II secretion system"/>
    <property type="evidence" value="ECO:0007669"/>
    <property type="project" value="InterPro"/>
</dbReference>
<keyword evidence="2" id="KW-1133">Transmembrane helix</keyword>
<protein>
    <submittedName>
        <fullName evidence="3">Prepilin-type N-terminal cleavage/methylation domain-containing protein</fullName>
    </submittedName>
</protein>
<dbReference type="AlphaFoldDB" id="A0A414B6I9"/>
<dbReference type="Proteomes" id="UP000284621">
    <property type="component" value="Unassembled WGS sequence"/>
</dbReference>
<dbReference type="GO" id="GO:0015627">
    <property type="term" value="C:type II protein secretion system complex"/>
    <property type="evidence" value="ECO:0007669"/>
    <property type="project" value="InterPro"/>
</dbReference>
<keyword evidence="2" id="KW-0812">Transmembrane</keyword>
<dbReference type="PROSITE" id="PS00409">
    <property type="entry name" value="PROKAR_NTER_METHYL"/>
    <property type="match status" value="1"/>
</dbReference>
<reference evidence="3 4" key="1">
    <citation type="submission" date="2018-08" db="EMBL/GenBank/DDBJ databases">
        <title>A genome reference for cultivated species of the human gut microbiota.</title>
        <authorList>
            <person name="Zou Y."/>
            <person name="Xue W."/>
            <person name="Luo G."/>
        </authorList>
    </citation>
    <scope>NUCLEOTIDE SEQUENCE [LARGE SCALE GENOMIC DNA]</scope>
    <source>
        <strain evidence="3 4">AM34-3LB</strain>
    </source>
</reference>
<dbReference type="PRINTS" id="PR00813">
    <property type="entry name" value="BCTERIALGSPG"/>
</dbReference>
<dbReference type="SUPFAM" id="SSF54523">
    <property type="entry name" value="Pili subunits"/>
    <property type="match status" value="1"/>
</dbReference>
<evidence type="ECO:0000313" key="4">
    <source>
        <dbReference type="Proteomes" id="UP000284621"/>
    </source>
</evidence>
<evidence type="ECO:0000256" key="2">
    <source>
        <dbReference type="SAM" id="Phobius"/>
    </source>
</evidence>
<keyword evidence="2" id="KW-0472">Membrane</keyword>
<dbReference type="Pfam" id="PF07963">
    <property type="entry name" value="N_methyl"/>
    <property type="match status" value="1"/>
</dbReference>
<keyword evidence="1" id="KW-0488">Methylation</keyword>
<comment type="caution">
    <text evidence="3">The sequence shown here is derived from an EMBL/GenBank/DDBJ whole genome shotgun (WGS) entry which is preliminary data.</text>
</comment>
<gene>
    <name evidence="3" type="ORF">DW833_06755</name>
</gene>
<evidence type="ECO:0000313" key="3">
    <source>
        <dbReference type="EMBL" id="RHC65888.1"/>
    </source>
</evidence>
<dbReference type="NCBIfam" id="TIGR02532">
    <property type="entry name" value="IV_pilin_GFxxxE"/>
    <property type="match status" value="1"/>
</dbReference>
<sequence>MNMLKWLNNKKKDNKGFSLVELIIVVAIMAILVGLLAPQYIKYVEKSRKSADASNLSEMVNALQVYAGDSDADDLPYDEYTITIDKDGSSVEGKDATNTAAAKKAIESATTDFINIKLKSKKWKDDGTYSAITAKVKIEENGSEVSYTPGKLQDFVGNKK</sequence>
<dbReference type="EMBL" id="QSID01000006">
    <property type="protein sequence ID" value="RHC65888.1"/>
    <property type="molecule type" value="Genomic_DNA"/>
</dbReference>
<dbReference type="PANTHER" id="PTHR30093">
    <property type="entry name" value="GENERAL SECRETION PATHWAY PROTEIN G"/>
    <property type="match status" value="1"/>
</dbReference>
<proteinExistence type="predicted"/>
<evidence type="ECO:0000256" key="1">
    <source>
        <dbReference type="ARBA" id="ARBA00022481"/>
    </source>
</evidence>
<dbReference type="InterPro" id="IPR045584">
    <property type="entry name" value="Pilin-like"/>
</dbReference>
<dbReference type="Gene3D" id="3.30.700.10">
    <property type="entry name" value="Glycoprotein, Type 4 Pilin"/>
    <property type="match status" value="1"/>
</dbReference>
<feature type="transmembrane region" description="Helical" evidence="2">
    <location>
        <begin position="20"/>
        <end position="41"/>
    </location>
</feature>
<name>A0A414B6I9_9FIRM</name>
<dbReference type="InterPro" id="IPR000983">
    <property type="entry name" value="Bac_GSPG_pilin"/>
</dbReference>
<accession>A0A414B6I9</accession>